<dbReference type="RefSeq" id="WP_111599461.1">
    <property type="nucleotide sequence ID" value="NZ_QLLL01000008.1"/>
</dbReference>
<keyword evidence="5" id="KW-1185">Reference proteome</keyword>
<dbReference type="AlphaFoldDB" id="A0A327QF84"/>
<dbReference type="SUPFAM" id="SSF56925">
    <property type="entry name" value="OMPA-like"/>
    <property type="match status" value="1"/>
</dbReference>
<protein>
    <submittedName>
        <fullName evidence="4">Outer membrane protein with beta-barrel domain</fullName>
    </submittedName>
</protein>
<comment type="caution">
    <text evidence="4">The sequence shown here is derived from an EMBL/GenBank/DDBJ whole genome shotgun (WGS) entry which is preliminary data.</text>
</comment>
<evidence type="ECO:0000256" key="1">
    <source>
        <dbReference type="ARBA" id="ARBA00022729"/>
    </source>
</evidence>
<reference evidence="4 5" key="1">
    <citation type="submission" date="2018-06" db="EMBL/GenBank/DDBJ databases">
        <title>Genomic Encyclopedia of Archaeal and Bacterial Type Strains, Phase II (KMG-II): from individual species to whole genera.</title>
        <authorList>
            <person name="Goeker M."/>
        </authorList>
    </citation>
    <scope>NUCLEOTIDE SEQUENCE [LARGE SCALE GENOMIC DNA]</scope>
    <source>
        <strain evidence="4 5">DSM 23857</strain>
    </source>
</reference>
<evidence type="ECO:0000259" key="3">
    <source>
        <dbReference type="Pfam" id="PF13505"/>
    </source>
</evidence>
<gene>
    <name evidence="4" type="ORF">LX64_04039</name>
</gene>
<evidence type="ECO:0000313" key="4">
    <source>
        <dbReference type="EMBL" id="RAJ00337.1"/>
    </source>
</evidence>
<keyword evidence="1 2" id="KW-0732">Signal</keyword>
<dbReference type="Gene3D" id="2.40.160.20">
    <property type="match status" value="1"/>
</dbReference>
<proteinExistence type="predicted"/>
<name>A0A327QF84_9BACT</name>
<feature type="chain" id="PRO_5016404310" evidence="2">
    <location>
        <begin position="24"/>
        <end position="207"/>
    </location>
</feature>
<dbReference type="EMBL" id="QLLL01000008">
    <property type="protein sequence ID" value="RAJ00337.1"/>
    <property type="molecule type" value="Genomic_DNA"/>
</dbReference>
<dbReference type="OrthoDB" id="1094316at2"/>
<dbReference type="Proteomes" id="UP000249547">
    <property type="component" value="Unassembled WGS sequence"/>
</dbReference>
<evidence type="ECO:0000256" key="2">
    <source>
        <dbReference type="SAM" id="SignalP"/>
    </source>
</evidence>
<dbReference type="InterPro" id="IPR011250">
    <property type="entry name" value="OMP/PagP_B-barrel"/>
</dbReference>
<sequence>MKSIKIYVLLLAGVLGITGAAKAQSRPPLSLQLNYSIAQPLGSLKDYANKTSFRGWKAGFLYNFNDQFSAGLNVGYQDFYEKVPRAIYPGKDGAISAVQQRTLQTIPIMLAAQYAFTKPESKVIPYVGLNAGIAAMRYEKYWGEFVEGDDSWQFMATPELGINVPFGKYSPVMFNANVQYNYSPYKMGDITNFNTVQANIGVKIHVR</sequence>
<organism evidence="4 5">
    <name type="scientific">Chitinophaga skermanii</name>
    <dbReference type="NCBI Taxonomy" id="331697"/>
    <lineage>
        <taxon>Bacteria</taxon>
        <taxon>Pseudomonadati</taxon>
        <taxon>Bacteroidota</taxon>
        <taxon>Chitinophagia</taxon>
        <taxon>Chitinophagales</taxon>
        <taxon>Chitinophagaceae</taxon>
        <taxon>Chitinophaga</taxon>
    </lineage>
</organism>
<feature type="domain" description="Outer membrane protein beta-barrel" evidence="3">
    <location>
        <begin position="10"/>
        <end position="202"/>
    </location>
</feature>
<dbReference type="Pfam" id="PF13505">
    <property type="entry name" value="OMP_b-brl"/>
    <property type="match status" value="1"/>
</dbReference>
<dbReference type="InterPro" id="IPR027385">
    <property type="entry name" value="Beta-barrel_OMP"/>
</dbReference>
<accession>A0A327QF84</accession>
<feature type="signal peptide" evidence="2">
    <location>
        <begin position="1"/>
        <end position="23"/>
    </location>
</feature>
<evidence type="ECO:0000313" key="5">
    <source>
        <dbReference type="Proteomes" id="UP000249547"/>
    </source>
</evidence>